<keyword evidence="3" id="KW-1185">Reference proteome</keyword>
<organism evidence="2 3">
    <name type="scientific">Aspergillus taichungensis</name>
    <dbReference type="NCBI Taxonomy" id="482145"/>
    <lineage>
        <taxon>Eukaryota</taxon>
        <taxon>Fungi</taxon>
        <taxon>Dikarya</taxon>
        <taxon>Ascomycota</taxon>
        <taxon>Pezizomycotina</taxon>
        <taxon>Eurotiomycetes</taxon>
        <taxon>Eurotiomycetidae</taxon>
        <taxon>Eurotiales</taxon>
        <taxon>Aspergillaceae</taxon>
        <taxon>Aspergillus</taxon>
        <taxon>Aspergillus subgen. Circumdati</taxon>
    </lineage>
</organism>
<dbReference type="Proteomes" id="UP000235023">
    <property type="component" value="Unassembled WGS sequence"/>
</dbReference>
<feature type="compositionally biased region" description="Basic and acidic residues" evidence="1">
    <location>
        <begin position="20"/>
        <end position="32"/>
    </location>
</feature>
<accession>A0A2J5HDE9</accession>
<dbReference type="EMBL" id="KZ559687">
    <property type="protein sequence ID" value="PLN74720.1"/>
    <property type="molecule type" value="Genomic_DNA"/>
</dbReference>
<sequence>MEPTNQSSNQHPESSNICHDPNHTRDASHDPTDQSQPSERSIEGLEYYRVFLEQLLNLVCHGDQATVARMVSIIRSGASQQEIFAALSRESGGAGPHDQNKTQT</sequence>
<reference evidence="3" key="1">
    <citation type="submission" date="2017-12" db="EMBL/GenBank/DDBJ databases">
        <authorList>
            <consortium name="DOE Joint Genome Institute"/>
            <person name="Mondo S.J."/>
            <person name="Kjaerbolling I."/>
            <person name="Vesth T.C."/>
            <person name="Frisvad J.C."/>
            <person name="Nybo J.L."/>
            <person name="Theobald S."/>
            <person name="Kuo A."/>
            <person name="Bowyer P."/>
            <person name="Matsuda Y."/>
            <person name="Lyhne E.K."/>
            <person name="Kogle M.E."/>
            <person name="Clum A."/>
            <person name="Lipzen A."/>
            <person name="Salamov A."/>
            <person name="Ngan C.Y."/>
            <person name="Daum C."/>
            <person name="Chiniquy J."/>
            <person name="Barry K."/>
            <person name="LaButti K."/>
            <person name="Haridas S."/>
            <person name="Simmons B.A."/>
            <person name="Magnuson J.K."/>
            <person name="Mortensen U.H."/>
            <person name="Larsen T.O."/>
            <person name="Grigoriev I.V."/>
            <person name="Baker S.E."/>
            <person name="Andersen M.R."/>
            <person name="Nordberg H.P."/>
            <person name="Cantor M.N."/>
            <person name="Hua S.X."/>
        </authorList>
    </citation>
    <scope>NUCLEOTIDE SEQUENCE [LARGE SCALE GENOMIC DNA]</scope>
    <source>
        <strain evidence="3">IBT 19404</strain>
    </source>
</reference>
<dbReference type="AlphaFoldDB" id="A0A2J5HDE9"/>
<dbReference type="OrthoDB" id="4439444at2759"/>
<gene>
    <name evidence="2" type="ORF">BDW42DRAFT_54317</name>
</gene>
<evidence type="ECO:0000256" key="1">
    <source>
        <dbReference type="SAM" id="MobiDB-lite"/>
    </source>
</evidence>
<feature type="region of interest" description="Disordered" evidence="1">
    <location>
        <begin position="1"/>
        <end position="41"/>
    </location>
</feature>
<evidence type="ECO:0000313" key="3">
    <source>
        <dbReference type="Proteomes" id="UP000235023"/>
    </source>
</evidence>
<name>A0A2J5HDE9_9EURO</name>
<protein>
    <submittedName>
        <fullName evidence="2">Uncharacterized protein</fullName>
    </submittedName>
</protein>
<feature type="compositionally biased region" description="Polar residues" evidence="1">
    <location>
        <begin position="1"/>
        <end position="17"/>
    </location>
</feature>
<proteinExistence type="predicted"/>
<evidence type="ECO:0000313" key="2">
    <source>
        <dbReference type="EMBL" id="PLN74720.1"/>
    </source>
</evidence>